<dbReference type="RefSeq" id="XP_067527983.1">
    <property type="nucleotide sequence ID" value="XM_067671882.1"/>
</dbReference>
<dbReference type="VEuPathDB" id="FungiDB:RO3G_17298"/>
<dbReference type="GeneID" id="93624263"/>
<organism evidence="1 2">
    <name type="scientific">Rhizopus delemar (strain RA 99-880 / ATCC MYA-4621 / FGSC 9543 / NRRL 43880)</name>
    <name type="common">Mucormycosis agent</name>
    <name type="synonym">Rhizopus arrhizus var. delemar</name>
    <dbReference type="NCBI Taxonomy" id="246409"/>
    <lineage>
        <taxon>Eukaryota</taxon>
        <taxon>Fungi</taxon>
        <taxon>Fungi incertae sedis</taxon>
        <taxon>Mucoromycota</taxon>
        <taxon>Mucoromycotina</taxon>
        <taxon>Mucoromycetes</taxon>
        <taxon>Mucorales</taxon>
        <taxon>Mucorineae</taxon>
        <taxon>Rhizopodaceae</taxon>
        <taxon>Rhizopus</taxon>
    </lineage>
</organism>
<sequence length="129" mass="15314">MLLDYERFTDDLVTTLENIDITPHDIWVVPIFENEIDNDRLPVFIRYSRLMLGIANGPKTNMFCIMGGNGMMNEEIYSSKHLRSKISWYDHRVRGMRLYNNRCRDCDMIWNFCRIPIDDDDIDSIVDTI</sequence>
<dbReference type="AlphaFoldDB" id="I1CVV7"/>
<protein>
    <submittedName>
        <fullName evidence="1">Uncharacterized protein</fullName>
    </submittedName>
</protein>
<dbReference type="EMBL" id="GG669516">
    <property type="protein sequence ID" value="EIE92587.1"/>
    <property type="molecule type" value="Genomic_DNA"/>
</dbReference>
<dbReference type="InParanoid" id="I1CVV7"/>
<evidence type="ECO:0000313" key="1">
    <source>
        <dbReference type="EMBL" id="EIE92587.1"/>
    </source>
</evidence>
<reference evidence="1 2" key="1">
    <citation type="journal article" date="2009" name="PLoS Genet.">
        <title>Genomic analysis of the basal lineage fungus Rhizopus oryzae reveals a whole-genome duplication.</title>
        <authorList>
            <person name="Ma L.-J."/>
            <person name="Ibrahim A.S."/>
            <person name="Skory C."/>
            <person name="Grabherr M.G."/>
            <person name="Burger G."/>
            <person name="Butler M."/>
            <person name="Elias M."/>
            <person name="Idnurm A."/>
            <person name="Lang B.F."/>
            <person name="Sone T."/>
            <person name="Abe A."/>
            <person name="Calvo S.E."/>
            <person name="Corrochano L.M."/>
            <person name="Engels R."/>
            <person name="Fu J."/>
            <person name="Hansberg W."/>
            <person name="Kim J.-M."/>
            <person name="Kodira C.D."/>
            <person name="Koehrsen M.J."/>
            <person name="Liu B."/>
            <person name="Miranda-Saavedra D."/>
            <person name="O'Leary S."/>
            <person name="Ortiz-Castellanos L."/>
            <person name="Poulter R."/>
            <person name="Rodriguez-Romero J."/>
            <person name="Ruiz-Herrera J."/>
            <person name="Shen Y.-Q."/>
            <person name="Zeng Q."/>
            <person name="Galagan J."/>
            <person name="Birren B.W."/>
            <person name="Cuomo C.A."/>
            <person name="Wickes B.L."/>
        </authorList>
    </citation>
    <scope>NUCLEOTIDE SEQUENCE [LARGE SCALE GENOMIC DNA]</scope>
    <source>
        <strain evidence="2">RA 99-880 / ATCC MYA-4621 / FGSC 9543 / NRRL 43880</strain>
    </source>
</reference>
<gene>
    <name evidence="1" type="ORF">RO3G_17298</name>
</gene>
<dbReference type="Proteomes" id="UP000009138">
    <property type="component" value="Unassembled WGS sequence"/>
</dbReference>
<keyword evidence="2" id="KW-1185">Reference proteome</keyword>
<accession>I1CVV7</accession>
<name>I1CVV7_RHIO9</name>
<proteinExistence type="predicted"/>
<evidence type="ECO:0000313" key="2">
    <source>
        <dbReference type="Proteomes" id="UP000009138"/>
    </source>
</evidence>